<dbReference type="PANTHER" id="PTHR21301">
    <property type="entry name" value="REVERSE TRANSCRIPTASE"/>
    <property type="match status" value="1"/>
</dbReference>
<proteinExistence type="predicted"/>
<evidence type="ECO:0008006" key="3">
    <source>
        <dbReference type="Google" id="ProtNLM"/>
    </source>
</evidence>
<sequence length="1466" mass="168664">MAGVNSRFATISDAEMMKIQEDAVPENIKKATKSVIEITDCAKCDQQYVDETKQKVSARLSGHRSSIKKHANTFIARHFNLPGHTMDDIRIQPIEHITRNPGETEKDITIRRLDRERFWMLELGTMYPYGLNDRLQHVGNVSHSSVCSRNNVFNLFHRQQRRNRSHGHRSNSSRTSEITLDLLRNLYNGGQGHGNLHRLLTTLHSARLPNLHKLFTECEQLIVANQEQRFRSIVLDVCCKRLFFPVRTDTNSTAKPRRRFIKVFFHNKGIDNVKLTSILHNKLVRSKVPIYFQEQDPPLVSYKYTNNISRSVFSYNQTLRNINLDDYHNASLSCDCESSTFCYEPHGHVITGDLRIVRNRKLRRLLEKGPKYREQNVIDWKLKKKILLTAIDDYAKNWSKREGYHVSALEEWSETVKLIISNRIQNLQHRNFGPCQKIFEDPHIKTYLTELQSKYVLVPADKAGNNIIFVCKYYYIRTLMEELGINSGTNLNSTYINQVNTVDELIQTHATTLADVFNIKLQQKEKNLPQIYWIPKLHKTPYKARFIAGSRSCTTTRLSKLITECLKLVRSHCTAYCKTIREWTGVNSMWIINNSLDVIRTLEEKQLSLTHVSTWDFSTLYTSLPHARLKNQLHDLLERVFHTKGKSFIATNSFCTFWTNDRTSMRYTYFSCRELCLAIDFLIDNIYVRFGSSVFRQVIGIPMGTNSAPLLADLFLHTFEYDFMVKTMKHDITKAIQFSNTFRYIDDLFSINNVDFGNYTSAIYPPELQLTDTSTSSTEVCYLDTHIKTGDTTTPFRISIYDKRDDFTFRIVNFPHMDSNIPANPAYGVYISQLVRYARICTSKVDFMNRLRGLSLRLRQQVTPCVHGARLEQSGVKVLTTNDKISGKQQEMPRDLKLLTESPSNNNSSEILAEDELLLSPVIRPIASRLWLNGKLEVHIPHVANMILSFPTWNIILKELGQNGKWQAMYQSDRDGIWKLVSRNNHVQSFADHGQNGKWKAMKQSDENGIWEFVSESNHVKFFTDHLSAFVIVGRCDRSSLSLFKRMKIAAFCGEPKGNCLSVKVYFFDDCDWSYKRVISKEKMEGRRLVSSIESLTFSVTSEDDIAITVKCIEGCQLDESASQLRVSHKSLKNSFTEFPACELQFYSCCPGKVGFFGTLGFTQPCVGDTLMLVHVPVDKEKFAEKLVERSVRQVEMESPSGNYKDSDTYQRNQMVIEQGAYSSKPLESLVNDFSDSVEAIFRRLDRRIQGAGHYEVIASYFGFDIFEINLFEKSVHGSSRAMIEAIAVRHPELTVEKFAGVVEEKARRKDVAGLLRKYDRLGLGFLPLFYRFFSLPGEGEWDRHKKRLQGGYVLTSSSYIVLHFVHQFQEAAHPLQKLRSHLHFAPLSEVPRLTAITGNLPFRHGTAGNSKRDLAWERGCSVRSILNLVPRAFSSTMFKMAARREKALAKAELTVLLIGPFMRTT</sequence>
<dbReference type="PANTHER" id="PTHR21301:SF10">
    <property type="entry name" value="REVERSE TRANSCRIPTASE DOMAIN-CONTAINING PROTEIN"/>
    <property type="match status" value="1"/>
</dbReference>
<organism evidence="1 2">
    <name type="scientific">Acropora cervicornis</name>
    <name type="common">Staghorn coral</name>
    <dbReference type="NCBI Taxonomy" id="6130"/>
    <lineage>
        <taxon>Eukaryota</taxon>
        <taxon>Metazoa</taxon>
        <taxon>Cnidaria</taxon>
        <taxon>Anthozoa</taxon>
        <taxon>Hexacorallia</taxon>
        <taxon>Scleractinia</taxon>
        <taxon>Astrocoeniina</taxon>
        <taxon>Acroporidae</taxon>
        <taxon>Acropora</taxon>
    </lineage>
</organism>
<dbReference type="Proteomes" id="UP001249851">
    <property type="component" value="Unassembled WGS sequence"/>
</dbReference>
<accession>A0AAD9UXN0</accession>
<gene>
    <name evidence="1" type="ORF">P5673_025345</name>
</gene>
<name>A0AAD9UXN0_ACRCE</name>
<evidence type="ECO:0000313" key="2">
    <source>
        <dbReference type="Proteomes" id="UP001249851"/>
    </source>
</evidence>
<dbReference type="EMBL" id="JARQWQ010000078">
    <property type="protein sequence ID" value="KAK2553370.1"/>
    <property type="molecule type" value="Genomic_DNA"/>
</dbReference>
<reference evidence="1" key="2">
    <citation type="journal article" date="2023" name="Science">
        <title>Genomic signatures of disease resistance in endangered staghorn corals.</title>
        <authorList>
            <person name="Vollmer S.V."/>
            <person name="Selwyn J.D."/>
            <person name="Despard B.A."/>
            <person name="Roesel C.L."/>
        </authorList>
    </citation>
    <scope>NUCLEOTIDE SEQUENCE</scope>
    <source>
        <strain evidence="1">K2</strain>
    </source>
</reference>
<protein>
    <recommendedName>
        <fullName evidence="3">Reverse transcriptase domain-containing protein</fullName>
    </recommendedName>
</protein>
<reference evidence="1" key="1">
    <citation type="journal article" date="2023" name="G3 (Bethesda)">
        <title>Whole genome assembly and annotation of the endangered Caribbean coral Acropora cervicornis.</title>
        <authorList>
            <person name="Selwyn J.D."/>
            <person name="Vollmer S.V."/>
        </authorList>
    </citation>
    <scope>NUCLEOTIDE SEQUENCE</scope>
    <source>
        <strain evidence="1">K2</strain>
    </source>
</reference>
<evidence type="ECO:0000313" key="1">
    <source>
        <dbReference type="EMBL" id="KAK2553370.1"/>
    </source>
</evidence>
<comment type="caution">
    <text evidence="1">The sequence shown here is derived from an EMBL/GenBank/DDBJ whole genome shotgun (WGS) entry which is preliminary data.</text>
</comment>
<keyword evidence="2" id="KW-1185">Reference proteome</keyword>
<dbReference type="CDD" id="cd10442">
    <property type="entry name" value="GIY-YIG_PLEs"/>
    <property type="match status" value="1"/>
</dbReference>